<keyword evidence="3" id="KW-0862">Zinc</keyword>
<dbReference type="InterPro" id="IPR013087">
    <property type="entry name" value="Znf_C2H2_type"/>
</dbReference>
<proteinExistence type="predicted"/>
<name>A0A1B6LY01_9HEMI</name>
<evidence type="ECO:0000256" key="1">
    <source>
        <dbReference type="ARBA" id="ARBA00022723"/>
    </source>
</evidence>
<evidence type="ECO:0000313" key="6">
    <source>
        <dbReference type="EMBL" id="JAT28480.1"/>
    </source>
</evidence>
<dbReference type="GO" id="GO:0008270">
    <property type="term" value="F:zinc ion binding"/>
    <property type="evidence" value="ECO:0007669"/>
    <property type="project" value="UniProtKB-KW"/>
</dbReference>
<organism evidence="6">
    <name type="scientific">Graphocephala atropunctata</name>
    <dbReference type="NCBI Taxonomy" id="36148"/>
    <lineage>
        <taxon>Eukaryota</taxon>
        <taxon>Metazoa</taxon>
        <taxon>Ecdysozoa</taxon>
        <taxon>Arthropoda</taxon>
        <taxon>Hexapoda</taxon>
        <taxon>Insecta</taxon>
        <taxon>Pterygota</taxon>
        <taxon>Neoptera</taxon>
        <taxon>Paraneoptera</taxon>
        <taxon>Hemiptera</taxon>
        <taxon>Auchenorrhyncha</taxon>
        <taxon>Membracoidea</taxon>
        <taxon>Cicadellidae</taxon>
        <taxon>Cicadellinae</taxon>
        <taxon>Cicadellini</taxon>
        <taxon>Graphocephala</taxon>
    </lineage>
</organism>
<keyword evidence="1" id="KW-0479">Metal-binding</keyword>
<dbReference type="SMART" id="SM00355">
    <property type="entry name" value="ZnF_C2H2"/>
    <property type="match status" value="4"/>
</dbReference>
<dbReference type="SUPFAM" id="SSF57667">
    <property type="entry name" value="beta-beta-alpha zinc fingers"/>
    <property type="match status" value="1"/>
</dbReference>
<dbReference type="PROSITE" id="PS50157">
    <property type="entry name" value="ZINC_FINGER_C2H2_2"/>
    <property type="match status" value="2"/>
</dbReference>
<gene>
    <name evidence="6" type="ORF">g.17369</name>
</gene>
<accession>A0A1B6LY01</accession>
<evidence type="ECO:0000256" key="4">
    <source>
        <dbReference type="PROSITE-ProRule" id="PRU00042"/>
    </source>
</evidence>
<evidence type="ECO:0000256" key="3">
    <source>
        <dbReference type="ARBA" id="ARBA00022833"/>
    </source>
</evidence>
<dbReference type="AlphaFoldDB" id="A0A1B6LY01"/>
<dbReference type="FunFam" id="3.30.160.60:FF:000446">
    <property type="entry name" value="Zinc finger protein"/>
    <property type="match status" value="1"/>
</dbReference>
<evidence type="ECO:0000256" key="2">
    <source>
        <dbReference type="ARBA" id="ARBA00022771"/>
    </source>
</evidence>
<reference evidence="6" key="1">
    <citation type="submission" date="2015-11" db="EMBL/GenBank/DDBJ databases">
        <title>De novo transcriptome assembly of four potential Pierce s Disease insect vectors from Arizona vineyards.</title>
        <authorList>
            <person name="Tassone E.E."/>
        </authorList>
    </citation>
    <scope>NUCLEOTIDE SEQUENCE</scope>
</reference>
<dbReference type="EMBL" id="GEBQ01011497">
    <property type="protein sequence ID" value="JAT28480.1"/>
    <property type="molecule type" value="Transcribed_RNA"/>
</dbReference>
<evidence type="ECO:0000259" key="5">
    <source>
        <dbReference type="PROSITE" id="PS50157"/>
    </source>
</evidence>
<feature type="domain" description="C2H2-type" evidence="5">
    <location>
        <begin position="149"/>
        <end position="176"/>
    </location>
</feature>
<protein>
    <recommendedName>
        <fullName evidence="5">C2H2-type domain-containing protein</fullName>
    </recommendedName>
</protein>
<dbReference type="GO" id="GO:0005634">
    <property type="term" value="C:nucleus"/>
    <property type="evidence" value="ECO:0007669"/>
    <property type="project" value="UniProtKB-ARBA"/>
</dbReference>
<sequence>MSKRVQANCETEKLHSVTSLTKHCPRCDIHKLSRFAQREHNKLGHSRFWAKPYSCNKCGMRFTNKCSLHRHQLREENKMSFSCKTCNNFKTHRKDNLNVHILRCRGKKVSFIKEELKKGKEEMKLSSKYSYQTDDLIESEDFISDDENFTCGECDFVTMDITDLTMHMFIHSGIPDD</sequence>
<dbReference type="Gene3D" id="3.30.160.60">
    <property type="entry name" value="Classic Zinc Finger"/>
    <property type="match status" value="1"/>
</dbReference>
<keyword evidence="2 4" id="KW-0863">Zinc-finger</keyword>
<feature type="domain" description="C2H2-type" evidence="5">
    <location>
        <begin position="53"/>
        <end position="80"/>
    </location>
</feature>
<dbReference type="InterPro" id="IPR036236">
    <property type="entry name" value="Znf_C2H2_sf"/>
</dbReference>